<name>A0A9X3N8V8_9ACTN</name>
<dbReference type="PANTHER" id="PTHR43566">
    <property type="entry name" value="CONSERVED PROTEIN"/>
    <property type="match status" value="1"/>
</dbReference>
<gene>
    <name evidence="2" type="ORF">OJ997_05585</name>
</gene>
<dbReference type="AlphaFoldDB" id="A0A9X3N8V8"/>
<feature type="domain" description="DUF4143" evidence="1">
    <location>
        <begin position="71"/>
        <end position="248"/>
    </location>
</feature>
<comment type="caution">
    <text evidence="2">The sequence shown here is derived from an EMBL/GenBank/DDBJ whole genome shotgun (WGS) entry which is preliminary data.</text>
</comment>
<proteinExistence type="predicted"/>
<sequence>MTLPERLGLEPTVSLRALLRGDDAEVGGTSELGLSDYADEIVRSGFPGVRALSGRSRRVRLDGYLSRIVDRDFADELGQPVRRPDTLRRWMVAYAAATSTVTSLEKIRNAATHNEATPAKTTALAYRDALVRLFILDPVDGWLPTGSQLKRLTQSPKHHLADPALAAALLGVTEDTLLEGKGGLATIPRDGSFLGALFESLATLSIRVFAQVAEAQVRHLRTRSGDREVDLIVQGRAGEVVGVEVKLSATVDDDDVRHLRWLRRELEDDLRAAIVITTGPHAYRRADGIHVVPLALLGP</sequence>
<evidence type="ECO:0000259" key="1">
    <source>
        <dbReference type="Pfam" id="PF13635"/>
    </source>
</evidence>
<reference evidence="2" key="1">
    <citation type="submission" date="2022-10" db="EMBL/GenBank/DDBJ databases">
        <title>The WGS of Solirubrobacter phytolaccae KCTC 29190.</title>
        <authorList>
            <person name="Jiang Z."/>
        </authorList>
    </citation>
    <scope>NUCLEOTIDE SEQUENCE</scope>
    <source>
        <strain evidence="2">KCTC 29190</strain>
    </source>
</reference>
<evidence type="ECO:0000313" key="3">
    <source>
        <dbReference type="Proteomes" id="UP001147653"/>
    </source>
</evidence>
<organism evidence="2 3">
    <name type="scientific">Solirubrobacter phytolaccae</name>
    <dbReference type="NCBI Taxonomy" id="1404360"/>
    <lineage>
        <taxon>Bacteria</taxon>
        <taxon>Bacillati</taxon>
        <taxon>Actinomycetota</taxon>
        <taxon>Thermoleophilia</taxon>
        <taxon>Solirubrobacterales</taxon>
        <taxon>Solirubrobacteraceae</taxon>
        <taxon>Solirubrobacter</taxon>
    </lineage>
</organism>
<dbReference type="Proteomes" id="UP001147653">
    <property type="component" value="Unassembled WGS sequence"/>
</dbReference>
<accession>A0A9X3N8V8</accession>
<dbReference type="Pfam" id="PF13635">
    <property type="entry name" value="DUF4143"/>
    <property type="match status" value="1"/>
</dbReference>
<dbReference type="PANTHER" id="PTHR43566:SF2">
    <property type="entry name" value="DUF4143 DOMAIN-CONTAINING PROTEIN"/>
    <property type="match status" value="1"/>
</dbReference>
<keyword evidence="3" id="KW-1185">Reference proteome</keyword>
<evidence type="ECO:0000313" key="2">
    <source>
        <dbReference type="EMBL" id="MDA0179756.1"/>
    </source>
</evidence>
<protein>
    <submittedName>
        <fullName evidence="2">DUF4143 domain-containing protein</fullName>
    </submittedName>
</protein>
<dbReference type="EMBL" id="JAPDDP010000007">
    <property type="protein sequence ID" value="MDA0179756.1"/>
    <property type="molecule type" value="Genomic_DNA"/>
</dbReference>
<dbReference type="InterPro" id="IPR025420">
    <property type="entry name" value="DUF4143"/>
</dbReference>
<dbReference type="RefSeq" id="WP_270024061.1">
    <property type="nucleotide sequence ID" value="NZ_JAPDDP010000007.1"/>
</dbReference>